<comment type="similarity">
    <text evidence="1">Belongs to the paxM FAD-dependent monooxygenase family.</text>
</comment>
<dbReference type="PANTHER" id="PTHR47356">
    <property type="entry name" value="FAD-DEPENDENT MONOOXYGENASE ASQG-RELATED"/>
    <property type="match status" value="1"/>
</dbReference>
<sequence length="464" mass="51785">MATQSPTENTKFKVIIVGGSISGLTLAHCLHQANIDHVVLEKKEEISPQQGAFIGVWPNGARILDQLGLYTDMEKLTAPLHKMNICYPDGHSFSSALPKIIHDRFGYPIVSLDRQKVLEILYDKYPAKSNVLVKKRVAEVQLFDDGGRVITDDGAVYDGHLIVGADGIHSRIRSEMWRLADARSPNIISPRDKKSMTVEYACVFGISSPIPGLLTGEHVNSYSNGSCVITFHGKDGRVFWFIIEKLSQKFLYPNTPRYSASDAADFCDRHASVRVWKNIHVADLWKNKLCASMTALEEGMLETWSFDRIVLFGDSIHKMTPNIGQGANTAMEDAAILASLLNRMLDSNSGANCPKSRDIQNLLQEFQALRYNRVKDVCSRSWFGARLHTRDDFLKAFIAIAGGQLIDYLPSPKRSGVGWVEYAANGQPKAYQRRWTLVCISSFLFCSLLYLCRVSLIPALPIVV</sequence>
<comment type="caution">
    <text evidence="7">The sequence shown here is derived from an EMBL/GenBank/DDBJ whole genome shotgun (WGS) entry which is preliminary data.</text>
</comment>
<dbReference type="GeneID" id="63798497"/>
<dbReference type="SUPFAM" id="SSF51905">
    <property type="entry name" value="FAD/NAD(P)-binding domain"/>
    <property type="match status" value="1"/>
</dbReference>
<reference evidence="7 8" key="1">
    <citation type="journal article" date="2017" name="Biotechnol. Biofuels">
        <title>Differential beta-glucosidase expression as a function of carbon source availability in Talaromyces amestolkiae: a genomic and proteomic approach.</title>
        <authorList>
            <person name="de Eugenio L.I."/>
            <person name="Mendez-Liter J.A."/>
            <person name="Nieto-Dominguez M."/>
            <person name="Alonso L."/>
            <person name="Gil-Munoz J."/>
            <person name="Barriuso J."/>
            <person name="Prieto A."/>
            <person name="Martinez M.J."/>
        </authorList>
    </citation>
    <scope>NUCLEOTIDE SEQUENCE [LARGE SCALE GENOMIC DNA]</scope>
    <source>
        <strain evidence="7 8">CIB</strain>
    </source>
</reference>
<evidence type="ECO:0000256" key="5">
    <source>
        <dbReference type="SAM" id="Phobius"/>
    </source>
</evidence>
<dbReference type="RefSeq" id="XP_040737785.1">
    <property type="nucleotide sequence ID" value="XM_040882182.1"/>
</dbReference>
<evidence type="ECO:0000256" key="4">
    <source>
        <dbReference type="ARBA" id="ARBA00023002"/>
    </source>
</evidence>
<dbReference type="PANTHER" id="PTHR47356:SF2">
    <property type="entry name" value="FAD-BINDING DOMAIN-CONTAINING PROTEIN-RELATED"/>
    <property type="match status" value="1"/>
</dbReference>
<keyword evidence="5" id="KW-1133">Transmembrane helix</keyword>
<dbReference type="Gene3D" id="3.50.50.60">
    <property type="entry name" value="FAD/NAD(P)-binding domain"/>
    <property type="match status" value="1"/>
</dbReference>
<keyword evidence="3" id="KW-0274">FAD</keyword>
<organism evidence="7 8">
    <name type="scientific">Talaromyces amestolkiae</name>
    <dbReference type="NCBI Taxonomy" id="1196081"/>
    <lineage>
        <taxon>Eukaryota</taxon>
        <taxon>Fungi</taxon>
        <taxon>Dikarya</taxon>
        <taxon>Ascomycota</taxon>
        <taxon>Pezizomycotina</taxon>
        <taxon>Eurotiomycetes</taxon>
        <taxon>Eurotiomycetidae</taxon>
        <taxon>Eurotiales</taxon>
        <taxon>Trichocomaceae</taxon>
        <taxon>Talaromyces</taxon>
        <taxon>Talaromyces sect. Talaromyces</taxon>
    </lineage>
</organism>
<dbReference type="GO" id="GO:0071949">
    <property type="term" value="F:FAD binding"/>
    <property type="evidence" value="ECO:0007669"/>
    <property type="project" value="InterPro"/>
</dbReference>
<keyword evidence="5" id="KW-0472">Membrane</keyword>
<dbReference type="EMBL" id="MIKG01000023">
    <property type="protein sequence ID" value="RAO73271.1"/>
    <property type="molecule type" value="Genomic_DNA"/>
</dbReference>
<dbReference type="Proteomes" id="UP000249363">
    <property type="component" value="Unassembled WGS sequence"/>
</dbReference>
<dbReference type="InterPro" id="IPR050562">
    <property type="entry name" value="FAD_mOase_fung"/>
</dbReference>
<keyword evidence="5" id="KW-0812">Transmembrane</keyword>
<protein>
    <recommendedName>
        <fullName evidence="6">FAD-binding domain-containing protein</fullName>
    </recommendedName>
</protein>
<dbReference type="PRINTS" id="PR00420">
    <property type="entry name" value="RNGMNOXGNASE"/>
</dbReference>
<gene>
    <name evidence="7" type="ORF">BHQ10_009283</name>
</gene>
<evidence type="ECO:0000259" key="6">
    <source>
        <dbReference type="Pfam" id="PF01494"/>
    </source>
</evidence>
<evidence type="ECO:0000256" key="1">
    <source>
        <dbReference type="ARBA" id="ARBA00007992"/>
    </source>
</evidence>
<dbReference type="GO" id="GO:0004497">
    <property type="term" value="F:monooxygenase activity"/>
    <property type="evidence" value="ECO:0007669"/>
    <property type="project" value="InterPro"/>
</dbReference>
<keyword evidence="2" id="KW-0285">Flavoprotein</keyword>
<proteinExistence type="inferred from homology"/>
<feature type="domain" description="FAD-binding" evidence="6">
    <location>
        <begin position="260"/>
        <end position="346"/>
    </location>
</feature>
<dbReference type="Pfam" id="PF01494">
    <property type="entry name" value="FAD_binding_3"/>
    <property type="match status" value="2"/>
</dbReference>
<dbReference type="OrthoDB" id="10029326at2759"/>
<evidence type="ECO:0000313" key="7">
    <source>
        <dbReference type="EMBL" id="RAO73271.1"/>
    </source>
</evidence>
<evidence type="ECO:0000256" key="3">
    <source>
        <dbReference type="ARBA" id="ARBA00022827"/>
    </source>
</evidence>
<evidence type="ECO:0000256" key="2">
    <source>
        <dbReference type="ARBA" id="ARBA00022630"/>
    </source>
</evidence>
<accession>A0A364LC24</accession>
<dbReference type="InterPro" id="IPR036188">
    <property type="entry name" value="FAD/NAD-bd_sf"/>
</dbReference>
<dbReference type="AlphaFoldDB" id="A0A364LC24"/>
<keyword evidence="8" id="KW-1185">Reference proteome</keyword>
<evidence type="ECO:0000313" key="8">
    <source>
        <dbReference type="Proteomes" id="UP000249363"/>
    </source>
</evidence>
<dbReference type="InterPro" id="IPR002938">
    <property type="entry name" value="FAD-bd"/>
</dbReference>
<name>A0A364LC24_TALAM</name>
<feature type="transmembrane region" description="Helical" evidence="5">
    <location>
        <begin position="435"/>
        <end position="452"/>
    </location>
</feature>
<dbReference type="STRING" id="1196081.A0A364LC24"/>
<feature type="domain" description="FAD-binding" evidence="6">
    <location>
        <begin position="12"/>
        <end position="175"/>
    </location>
</feature>
<keyword evidence="4" id="KW-0560">Oxidoreductase</keyword>